<organism evidence="5 6">
    <name type="scientific">Flavivirga algicola</name>
    <dbReference type="NCBI Taxonomy" id="2729136"/>
    <lineage>
        <taxon>Bacteria</taxon>
        <taxon>Pseudomonadati</taxon>
        <taxon>Bacteroidota</taxon>
        <taxon>Flavobacteriia</taxon>
        <taxon>Flavobacteriales</taxon>
        <taxon>Flavobacteriaceae</taxon>
        <taxon>Flavivirga</taxon>
    </lineage>
</organism>
<evidence type="ECO:0000259" key="4">
    <source>
        <dbReference type="Pfam" id="PF13426"/>
    </source>
</evidence>
<name>A0ABX1RQR9_9FLAO</name>
<dbReference type="InterPro" id="IPR035965">
    <property type="entry name" value="PAS-like_dom_sf"/>
</dbReference>
<proteinExistence type="predicted"/>
<dbReference type="PANTHER" id="PTHR47429">
    <property type="entry name" value="PROTEIN TWIN LOV 1"/>
    <property type="match status" value="1"/>
</dbReference>
<dbReference type="PANTHER" id="PTHR47429:SF2">
    <property type="entry name" value="PROTEIN TWIN LOV 1"/>
    <property type="match status" value="1"/>
</dbReference>
<dbReference type="Gene3D" id="3.30.450.20">
    <property type="entry name" value="PAS domain"/>
    <property type="match status" value="1"/>
</dbReference>
<evidence type="ECO:0000313" key="5">
    <source>
        <dbReference type="EMBL" id="NMH85904.1"/>
    </source>
</evidence>
<accession>A0ABX1RQR9</accession>
<dbReference type="Proteomes" id="UP000746690">
    <property type="component" value="Unassembled WGS sequence"/>
</dbReference>
<evidence type="ECO:0000256" key="3">
    <source>
        <dbReference type="ARBA" id="ARBA00022991"/>
    </source>
</evidence>
<sequence length="164" mass="19554">MKVKSKTLQGPLKCWDIYAMYLAEQAANFEKQNDLEVLKTYKTKFDWFFDVEEILNNNEFEALVLTDFKQEIKWVNKGFTKMTGYSFKDALGRKPNFLQGENTSLRTLNNIRNYLKREVHFKESIINYRKNGEMYHCSIEVYPLKDNNDITTHLLALENEIRLY</sequence>
<keyword evidence="3" id="KW-0157">Chromophore</keyword>
<dbReference type="EMBL" id="JABBHF010000001">
    <property type="protein sequence ID" value="NMH85904.1"/>
    <property type="molecule type" value="Genomic_DNA"/>
</dbReference>
<feature type="domain" description="PAS" evidence="4">
    <location>
        <begin position="62"/>
        <end position="154"/>
    </location>
</feature>
<keyword evidence="1" id="KW-0285">Flavoprotein</keyword>
<keyword evidence="2" id="KW-0288">FMN</keyword>
<evidence type="ECO:0000256" key="2">
    <source>
        <dbReference type="ARBA" id="ARBA00022643"/>
    </source>
</evidence>
<evidence type="ECO:0000313" key="6">
    <source>
        <dbReference type="Proteomes" id="UP000746690"/>
    </source>
</evidence>
<dbReference type="Pfam" id="PF13426">
    <property type="entry name" value="PAS_9"/>
    <property type="match status" value="1"/>
</dbReference>
<gene>
    <name evidence="5" type="ORF">HHX25_00150</name>
</gene>
<dbReference type="RefSeq" id="WP_169668825.1">
    <property type="nucleotide sequence ID" value="NZ_JABBHF010000001.1"/>
</dbReference>
<evidence type="ECO:0000256" key="1">
    <source>
        <dbReference type="ARBA" id="ARBA00022630"/>
    </source>
</evidence>
<protein>
    <submittedName>
        <fullName evidence="5">PAS domain-containing protein</fullName>
    </submittedName>
</protein>
<keyword evidence="6" id="KW-1185">Reference proteome</keyword>
<reference evidence="5 6" key="1">
    <citation type="submission" date="2020-04" db="EMBL/GenBank/DDBJ databases">
        <title>A Flavivirga sp. nov.</title>
        <authorList>
            <person name="Sun X."/>
        </authorList>
    </citation>
    <scope>NUCLEOTIDE SEQUENCE [LARGE SCALE GENOMIC DNA]</scope>
    <source>
        <strain evidence="5 6">Y03</strain>
    </source>
</reference>
<comment type="caution">
    <text evidence="5">The sequence shown here is derived from an EMBL/GenBank/DDBJ whole genome shotgun (WGS) entry which is preliminary data.</text>
</comment>
<dbReference type="InterPro" id="IPR000014">
    <property type="entry name" value="PAS"/>
</dbReference>
<dbReference type="SUPFAM" id="SSF55785">
    <property type="entry name" value="PYP-like sensor domain (PAS domain)"/>
    <property type="match status" value="1"/>
</dbReference>
<dbReference type="NCBIfam" id="TIGR00229">
    <property type="entry name" value="sensory_box"/>
    <property type="match status" value="1"/>
</dbReference>
<dbReference type="CDD" id="cd00130">
    <property type="entry name" value="PAS"/>
    <property type="match status" value="1"/>
</dbReference>